<dbReference type="EMBL" id="JSAN01000097">
    <property type="protein sequence ID" value="KIC71318.1"/>
    <property type="molecule type" value="Genomic_DNA"/>
</dbReference>
<keyword evidence="4 9" id="KW-0436">Ligase</keyword>
<dbReference type="GO" id="GO:0008764">
    <property type="term" value="F:UDP-N-acetylmuramoylalanine-D-glutamate ligase activity"/>
    <property type="evidence" value="ECO:0007669"/>
    <property type="project" value="UniProtKB-UniRule"/>
</dbReference>
<dbReference type="PANTHER" id="PTHR43692:SF1">
    <property type="entry name" value="UDP-N-ACETYLMURAMOYLALANINE--D-GLUTAMATE LIGASE"/>
    <property type="match status" value="1"/>
</dbReference>
<evidence type="ECO:0000313" key="14">
    <source>
        <dbReference type="Proteomes" id="UP000031465"/>
    </source>
</evidence>
<dbReference type="PANTHER" id="PTHR43692">
    <property type="entry name" value="UDP-N-ACETYLMURAMOYLALANINE--D-GLUTAMATE LIGASE"/>
    <property type="match status" value="1"/>
</dbReference>
<comment type="catalytic activity">
    <reaction evidence="9 10">
        <text>UDP-N-acetyl-alpha-D-muramoyl-L-alanine + D-glutamate + ATP = UDP-N-acetyl-alpha-D-muramoyl-L-alanyl-D-glutamate + ADP + phosphate + H(+)</text>
        <dbReference type="Rhea" id="RHEA:16429"/>
        <dbReference type="ChEBI" id="CHEBI:15378"/>
        <dbReference type="ChEBI" id="CHEBI:29986"/>
        <dbReference type="ChEBI" id="CHEBI:30616"/>
        <dbReference type="ChEBI" id="CHEBI:43474"/>
        <dbReference type="ChEBI" id="CHEBI:83898"/>
        <dbReference type="ChEBI" id="CHEBI:83900"/>
        <dbReference type="ChEBI" id="CHEBI:456216"/>
        <dbReference type="EC" id="6.3.2.9"/>
    </reaction>
</comment>
<dbReference type="UniPathway" id="UPA00219"/>
<dbReference type="InterPro" id="IPR036565">
    <property type="entry name" value="Mur-like_cat_sf"/>
</dbReference>
<keyword evidence="7 9" id="KW-0067">ATP-binding</keyword>
<feature type="binding site" evidence="9">
    <location>
        <begin position="118"/>
        <end position="124"/>
    </location>
    <ligand>
        <name>ATP</name>
        <dbReference type="ChEBI" id="CHEBI:30616"/>
    </ligand>
</feature>
<gene>
    <name evidence="9 13" type="primary">murD</name>
    <name evidence="13" type="ORF">DB44_DY00070</name>
</gene>
<dbReference type="PATRIC" id="fig|362787.3.peg.1531"/>
<dbReference type="Pfam" id="PF08245">
    <property type="entry name" value="Mur_ligase_M"/>
    <property type="match status" value="1"/>
</dbReference>
<dbReference type="PROSITE" id="PS01011">
    <property type="entry name" value="FOLYLPOLYGLU_SYNT_1"/>
    <property type="match status" value="1"/>
</dbReference>
<feature type="domain" description="Mur ligase C-terminal" evidence="11">
    <location>
        <begin position="309"/>
        <end position="419"/>
    </location>
</feature>
<feature type="domain" description="Mur ligase central" evidence="12">
    <location>
        <begin position="116"/>
        <end position="286"/>
    </location>
</feature>
<comment type="subcellular location">
    <subcellularLocation>
        <location evidence="1 9 10">Cytoplasm</location>
    </subcellularLocation>
</comment>
<protein>
    <recommendedName>
        <fullName evidence="9 10">UDP-N-acetylmuramoylalanine--D-glutamate ligase</fullName>
        <ecNumber evidence="9 10">6.3.2.9</ecNumber>
    </recommendedName>
    <alternativeName>
        <fullName evidence="9">D-glutamic acid-adding enzyme</fullName>
    </alternativeName>
    <alternativeName>
        <fullName evidence="9">UDP-N-acetylmuramoyl-L-alanyl-D-glutamate synthetase</fullName>
    </alternativeName>
</protein>
<dbReference type="SUPFAM" id="SSF51984">
    <property type="entry name" value="MurCD N-terminal domain"/>
    <property type="match status" value="1"/>
</dbReference>
<evidence type="ECO:0000256" key="7">
    <source>
        <dbReference type="ARBA" id="ARBA00022840"/>
    </source>
</evidence>
<dbReference type="InterPro" id="IPR018109">
    <property type="entry name" value="Folylpolyglutamate_synth_CS"/>
</dbReference>
<comment type="similarity">
    <text evidence="9">Belongs to the MurCDEF family.</text>
</comment>
<dbReference type="InterPro" id="IPR013221">
    <property type="entry name" value="Mur_ligase_cen"/>
</dbReference>
<dbReference type="RefSeq" id="WP_039359489.1">
    <property type="nucleotide sequence ID" value="NZ_JSAN01000097.1"/>
</dbReference>
<keyword evidence="8 9" id="KW-0131">Cell cycle</keyword>
<keyword evidence="3 9" id="KW-0963">Cytoplasm</keyword>
<evidence type="ECO:0000256" key="1">
    <source>
        <dbReference type="ARBA" id="ARBA00004496"/>
    </source>
</evidence>
<evidence type="ECO:0000259" key="11">
    <source>
        <dbReference type="Pfam" id="PF02875"/>
    </source>
</evidence>
<name>A0A0C1H8W1_9BACT</name>
<evidence type="ECO:0000256" key="9">
    <source>
        <dbReference type="HAMAP-Rule" id="MF_00639"/>
    </source>
</evidence>
<dbReference type="AlphaFoldDB" id="A0A0C1H8W1"/>
<dbReference type="InterPro" id="IPR036615">
    <property type="entry name" value="Mur_ligase_C_dom_sf"/>
</dbReference>
<keyword evidence="5 9" id="KW-0132">Cell division</keyword>
<dbReference type="NCBIfam" id="TIGR01087">
    <property type="entry name" value="murD"/>
    <property type="match status" value="1"/>
</dbReference>
<dbReference type="Gene3D" id="3.40.1190.10">
    <property type="entry name" value="Mur-like, catalytic domain"/>
    <property type="match status" value="1"/>
</dbReference>
<sequence length="444" mass="49507">MPIENYFGKKALVIGLGVSGRAAASFLQTSGVKVLGVDRDYLQLENQPEILELKAKGLGIQADCETIDLKTFDLIVVSPGIPSNHPLIKKAHEHKKEVIGEIELGCRASCHSIIGVTGTNGKTTVTLLITHILNANGLKAKALGNVGVPLTREILTLDFQEIAVLELSSYQLDTFQQQALDEAVVLNITPDHLERYETMENYAKSKFQIGKCLKKSGKLFVERKAAVEYQHLLNYPHSTYGYLPSCHTYTDLRSVFLEGMQQFELPLEWQGKENHDLENLLAAYAICARRGIKPQQFLQALKTFQKPSHRVEFVLEKNGIHFYDDSKGTNIDAVMRAVQSINRPVFLIAGGVDKGASYVAWLNVFKGHVKKVYAIGQAANKIQKELSLHIRVQIEANLDDAVKQAYQDAKEGDVVLLSPGCASFDMFKDYIHRGEEFKRLVKLL</sequence>
<comment type="function">
    <text evidence="9 10">Cell wall formation. Catalyzes the addition of glutamate to the nucleotide precursor UDP-N-acetylmuramoyl-L-alanine (UMA).</text>
</comment>
<dbReference type="GO" id="GO:0005737">
    <property type="term" value="C:cytoplasm"/>
    <property type="evidence" value="ECO:0007669"/>
    <property type="project" value="UniProtKB-SubCell"/>
</dbReference>
<dbReference type="EC" id="6.3.2.9" evidence="9 10"/>
<comment type="caution">
    <text evidence="13">The sequence shown here is derived from an EMBL/GenBank/DDBJ whole genome shotgun (WGS) entry which is preliminary data.</text>
</comment>
<evidence type="ECO:0000256" key="5">
    <source>
        <dbReference type="ARBA" id="ARBA00022618"/>
    </source>
</evidence>
<dbReference type="GO" id="GO:0008360">
    <property type="term" value="P:regulation of cell shape"/>
    <property type="evidence" value="ECO:0007669"/>
    <property type="project" value="UniProtKB-KW"/>
</dbReference>
<evidence type="ECO:0000256" key="2">
    <source>
        <dbReference type="ARBA" id="ARBA00004752"/>
    </source>
</evidence>
<dbReference type="GO" id="GO:0009252">
    <property type="term" value="P:peptidoglycan biosynthetic process"/>
    <property type="evidence" value="ECO:0007669"/>
    <property type="project" value="UniProtKB-UniRule"/>
</dbReference>
<dbReference type="GO" id="GO:0071555">
    <property type="term" value="P:cell wall organization"/>
    <property type="evidence" value="ECO:0007669"/>
    <property type="project" value="UniProtKB-KW"/>
</dbReference>
<evidence type="ECO:0000256" key="3">
    <source>
        <dbReference type="ARBA" id="ARBA00022490"/>
    </source>
</evidence>
<dbReference type="SUPFAM" id="SSF53623">
    <property type="entry name" value="MurD-like peptide ligases, catalytic domain"/>
    <property type="match status" value="1"/>
</dbReference>
<evidence type="ECO:0000256" key="8">
    <source>
        <dbReference type="ARBA" id="ARBA00023306"/>
    </source>
</evidence>
<dbReference type="InterPro" id="IPR004101">
    <property type="entry name" value="Mur_ligase_C"/>
</dbReference>
<dbReference type="HAMAP" id="MF_00639">
    <property type="entry name" value="MurD"/>
    <property type="match status" value="1"/>
</dbReference>
<dbReference type="Pfam" id="PF21799">
    <property type="entry name" value="MurD-like_N"/>
    <property type="match status" value="1"/>
</dbReference>
<dbReference type="Proteomes" id="UP000031465">
    <property type="component" value="Unassembled WGS sequence"/>
</dbReference>
<dbReference type="InterPro" id="IPR005762">
    <property type="entry name" value="MurD"/>
</dbReference>
<evidence type="ECO:0000259" key="12">
    <source>
        <dbReference type="Pfam" id="PF08245"/>
    </source>
</evidence>
<keyword evidence="6 9" id="KW-0547">Nucleotide-binding</keyword>
<dbReference type="Pfam" id="PF02875">
    <property type="entry name" value="Mur_ligase_C"/>
    <property type="match status" value="1"/>
</dbReference>
<evidence type="ECO:0000313" key="13">
    <source>
        <dbReference type="EMBL" id="KIC71318.1"/>
    </source>
</evidence>
<dbReference type="GO" id="GO:0005524">
    <property type="term" value="F:ATP binding"/>
    <property type="evidence" value="ECO:0007669"/>
    <property type="project" value="UniProtKB-UniRule"/>
</dbReference>
<evidence type="ECO:0000256" key="4">
    <source>
        <dbReference type="ARBA" id="ARBA00022598"/>
    </source>
</evidence>
<dbReference type="Gene3D" id="3.90.190.20">
    <property type="entry name" value="Mur ligase, C-terminal domain"/>
    <property type="match status" value="1"/>
</dbReference>
<dbReference type="GO" id="GO:0004326">
    <property type="term" value="F:tetrahydrofolylpolyglutamate synthase activity"/>
    <property type="evidence" value="ECO:0007669"/>
    <property type="project" value="InterPro"/>
</dbReference>
<keyword evidence="9 10" id="KW-0133">Cell shape</keyword>
<organism evidence="13 14">
    <name type="scientific">Candidatus Protochlamydia amoebophila</name>
    <dbReference type="NCBI Taxonomy" id="362787"/>
    <lineage>
        <taxon>Bacteria</taxon>
        <taxon>Pseudomonadati</taxon>
        <taxon>Chlamydiota</taxon>
        <taxon>Chlamydiia</taxon>
        <taxon>Parachlamydiales</taxon>
        <taxon>Parachlamydiaceae</taxon>
        <taxon>Candidatus Protochlamydia</taxon>
    </lineage>
</organism>
<dbReference type="GO" id="GO:0051301">
    <property type="term" value="P:cell division"/>
    <property type="evidence" value="ECO:0007669"/>
    <property type="project" value="UniProtKB-KW"/>
</dbReference>
<accession>A0A0C1H8W1</accession>
<keyword evidence="9 10" id="KW-0961">Cell wall biogenesis/degradation</keyword>
<dbReference type="SUPFAM" id="SSF53244">
    <property type="entry name" value="MurD-like peptide ligases, peptide-binding domain"/>
    <property type="match status" value="1"/>
</dbReference>
<reference evidence="13 14" key="1">
    <citation type="journal article" date="2014" name="Mol. Biol. Evol.">
        <title>Massive expansion of Ubiquitination-related gene families within the Chlamydiae.</title>
        <authorList>
            <person name="Domman D."/>
            <person name="Collingro A."/>
            <person name="Lagkouvardos I."/>
            <person name="Gehre L."/>
            <person name="Weinmaier T."/>
            <person name="Rattei T."/>
            <person name="Subtil A."/>
            <person name="Horn M."/>
        </authorList>
    </citation>
    <scope>NUCLEOTIDE SEQUENCE [LARGE SCALE GENOMIC DNA]</scope>
    <source>
        <strain evidence="13 14">EI2</strain>
    </source>
</reference>
<comment type="pathway">
    <text evidence="2 9 10">Cell wall biogenesis; peptidoglycan biosynthesis.</text>
</comment>
<evidence type="ECO:0000256" key="6">
    <source>
        <dbReference type="ARBA" id="ARBA00022741"/>
    </source>
</evidence>
<proteinExistence type="inferred from homology"/>
<evidence type="ECO:0000256" key="10">
    <source>
        <dbReference type="RuleBase" id="RU003664"/>
    </source>
</evidence>
<keyword evidence="9 10" id="KW-0573">Peptidoglycan synthesis</keyword>
<dbReference type="Gene3D" id="3.40.50.720">
    <property type="entry name" value="NAD(P)-binding Rossmann-like Domain"/>
    <property type="match status" value="1"/>
</dbReference>